<reference evidence="2 3" key="1">
    <citation type="journal article" date="2010" name="Stand. Genomic Sci.">
        <title>Complete genome sequence of Haliangium ochraceum type strain (SMP-2).</title>
        <authorList>
            <consortium name="US DOE Joint Genome Institute (JGI-PGF)"/>
            <person name="Ivanova N."/>
            <person name="Daum C."/>
            <person name="Lang E."/>
            <person name="Abt B."/>
            <person name="Kopitz M."/>
            <person name="Saunders E."/>
            <person name="Lapidus A."/>
            <person name="Lucas S."/>
            <person name="Glavina Del Rio T."/>
            <person name="Nolan M."/>
            <person name="Tice H."/>
            <person name="Copeland A."/>
            <person name="Cheng J.F."/>
            <person name="Chen F."/>
            <person name="Bruce D."/>
            <person name="Goodwin L."/>
            <person name="Pitluck S."/>
            <person name="Mavromatis K."/>
            <person name="Pati A."/>
            <person name="Mikhailova N."/>
            <person name="Chen A."/>
            <person name="Palaniappan K."/>
            <person name="Land M."/>
            <person name="Hauser L."/>
            <person name="Chang Y.J."/>
            <person name="Jeffries C.D."/>
            <person name="Detter J.C."/>
            <person name="Brettin T."/>
            <person name="Rohde M."/>
            <person name="Goker M."/>
            <person name="Bristow J."/>
            <person name="Markowitz V."/>
            <person name="Eisen J.A."/>
            <person name="Hugenholtz P."/>
            <person name="Kyrpides N.C."/>
            <person name="Klenk H.P."/>
        </authorList>
    </citation>
    <scope>NUCLEOTIDE SEQUENCE [LARGE SCALE GENOMIC DNA]</scope>
    <source>
        <strain evidence="3">DSM 14365 / CIP 107738 / JCM 11303 / AJ 13395 / SMP-2</strain>
    </source>
</reference>
<dbReference type="EMBL" id="CP001804">
    <property type="protein sequence ID" value="ACY14142.1"/>
    <property type="molecule type" value="Genomic_DNA"/>
</dbReference>
<dbReference type="InterPro" id="IPR023214">
    <property type="entry name" value="HAD_sf"/>
</dbReference>
<gene>
    <name evidence="2" type="ordered locus">Hoch_1592</name>
</gene>
<dbReference type="NCBIfam" id="TIGR01549">
    <property type="entry name" value="HAD-SF-IA-v1"/>
    <property type="match status" value="1"/>
</dbReference>
<dbReference type="Proteomes" id="UP000001880">
    <property type="component" value="Chromosome"/>
</dbReference>
<keyword evidence="3" id="KW-1185">Reference proteome</keyword>
<evidence type="ECO:0000313" key="2">
    <source>
        <dbReference type="EMBL" id="ACY14142.1"/>
    </source>
</evidence>
<feature type="region of interest" description="Disordered" evidence="1">
    <location>
        <begin position="1093"/>
        <end position="1116"/>
    </location>
</feature>
<dbReference type="InterPro" id="IPR006439">
    <property type="entry name" value="HAD-SF_hydro_IA"/>
</dbReference>
<name>D0LW08_HALO1</name>
<evidence type="ECO:0000256" key="1">
    <source>
        <dbReference type="SAM" id="MobiDB-lite"/>
    </source>
</evidence>
<proteinExistence type="predicted"/>
<dbReference type="AlphaFoldDB" id="D0LW08"/>
<protein>
    <submittedName>
        <fullName evidence="2">Capsule polysaccharide biosynthesis protein</fullName>
    </submittedName>
</protein>
<sequence>MRILYYLEPMIELGNPLFRMGTVRNHLDREVKALQAHPKERIEVRVLCSEAVARESKANGLLKDATVSTVDAERLQRAFPDYQSISSAWYRGSYSPNDSMYMMGLVAEALEGFVPDVIICYESSAPFLSELFPRALFLNSMLGLLSRPPYPEMSYLDPVGIGRYSSLIQFQDQLRAHTIDDAARARLEHMKERYRWTLLKYSPVRAGMIRQGFDRVLLVPLQVSKYFMFNDNCRDEQPFGNQLDFLRHVAARVDRNIGLFVTMHGAETAYMSDEVLRGLKTEFPNIMFSSGLQELRWSSQHILPHVDGVVTVSSSVGMQTLLWDIPVFCAGMSHVNAISSGAVEDIDAVLGEDSFAPKDEIFHFLLTRYSPLLDRYHHDPVWFHDFLERGISMREVAPLGLDFFAPIDDEERLFLALEEDLRVPAYHADLKRSKKSFSISRTADLVSAHASVVSADIVSFDVFDTLLTRELAEPATVWDLVRLEAERTLPELRWSSAQPFAQLRRDAAQQAAEAARAEGKEEYTLAAVYESIGEQLGLSKADADALLALELQVERRVHRKPRRRGWMLYQEAKGLGKRVIAVSDTYLPKDFVASLLADAGYELDELYTSSEYERLKKTGALFTIVRKREGRKKRILHIGDNYLSDVQMASAKKLQAFHLPNLSEIYAESSKGPGWTRGDLAASCGASLMHGAISRKFFDEEPPEDSWLGGSPYRLGYVAGGPLVLAFTAWLVEQLADADIRRAYFLARDGYLIRKIYELIRQHNPALPEARYLLASRRAYSFPSVKDEQALLKTLDWRFSECPVGTLLQYRFGMALSDLPEQAWAQAGFKGPEQLVDSGRAQDMRKLRRLLSRNATWFLGKAEEERAALLAYLGAEGFTGGADQAIVDIGHNATLQRCLGQLCGNNAFRGFYFSTFDRAREVARDGYSIDSFLLRYERNTSSEHPYCKNIGLFEFLFLPPHPSFERFSLDRDGTPRPHHVVGNEERRCQVVEQVHEGVSDFCRDVLETCNYDVRAFDVAPNDALRSYFHYAAQPDPADARILSRVSFVDKFGGSNARYLIEPLPNDLHERRVYDRYLRKSWWRKGAEVLAQAAAEPSLGTPRKGGSRRKLQESQKSVWERKLRKLLRDPQLFFADAVNKRTRKRKRK</sequence>
<dbReference type="RefSeq" id="WP_012826750.1">
    <property type="nucleotide sequence ID" value="NC_013440.1"/>
</dbReference>
<dbReference type="KEGG" id="hoh:Hoch_1592"/>
<organism evidence="2 3">
    <name type="scientific">Haliangium ochraceum (strain DSM 14365 / JCM 11303 / SMP-2)</name>
    <dbReference type="NCBI Taxonomy" id="502025"/>
    <lineage>
        <taxon>Bacteria</taxon>
        <taxon>Pseudomonadati</taxon>
        <taxon>Myxococcota</taxon>
        <taxon>Polyangia</taxon>
        <taxon>Haliangiales</taxon>
        <taxon>Kofleriaceae</taxon>
        <taxon>Haliangium</taxon>
    </lineage>
</organism>
<dbReference type="eggNOG" id="COG5610">
    <property type="taxonomic scope" value="Bacteria"/>
</dbReference>
<dbReference type="OrthoDB" id="9816564at2"/>
<evidence type="ECO:0000313" key="3">
    <source>
        <dbReference type="Proteomes" id="UP000001880"/>
    </source>
</evidence>
<dbReference type="SUPFAM" id="SSF56784">
    <property type="entry name" value="HAD-like"/>
    <property type="match status" value="1"/>
</dbReference>
<dbReference type="STRING" id="502025.Hoch_1592"/>
<dbReference type="HOGENOM" id="CLU_293684_0_0_7"/>
<dbReference type="Gene3D" id="1.10.150.400">
    <property type="match status" value="1"/>
</dbReference>
<accession>D0LW08</accession>
<dbReference type="InterPro" id="IPR036412">
    <property type="entry name" value="HAD-like_sf"/>
</dbReference>
<dbReference type="Gene3D" id="3.40.50.1000">
    <property type="entry name" value="HAD superfamily/HAD-like"/>
    <property type="match status" value="1"/>
</dbReference>